<reference evidence="1 2" key="1">
    <citation type="submission" date="2017-08" db="EMBL/GenBank/DDBJ databases">
        <title>Acidophilic green algal genome provides insights into adaptation to an acidic environment.</title>
        <authorList>
            <person name="Hirooka S."/>
            <person name="Hirose Y."/>
            <person name="Kanesaki Y."/>
            <person name="Higuchi S."/>
            <person name="Fujiwara T."/>
            <person name="Onuma R."/>
            <person name="Era A."/>
            <person name="Ohbayashi R."/>
            <person name="Uzuka A."/>
            <person name="Nozaki H."/>
            <person name="Yoshikawa H."/>
            <person name="Miyagishima S.Y."/>
        </authorList>
    </citation>
    <scope>NUCLEOTIDE SEQUENCE [LARGE SCALE GENOMIC DNA]</scope>
    <source>
        <strain evidence="1 2">NIES-2499</strain>
    </source>
</reference>
<dbReference type="Proteomes" id="UP000232323">
    <property type="component" value="Unassembled WGS sequence"/>
</dbReference>
<comment type="caution">
    <text evidence="1">The sequence shown here is derived from an EMBL/GenBank/DDBJ whole genome shotgun (WGS) entry which is preliminary data.</text>
</comment>
<dbReference type="OrthoDB" id="1924787at2759"/>
<organism evidence="1 2">
    <name type="scientific">Chlamydomonas eustigma</name>
    <dbReference type="NCBI Taxonomy" id="1157962"/>
    <lineage>
        <taxon>Eukaryota</taxon>
        <taxon>Viridiplantae</taxon>
        <taxon>Chlorophyta</taxon>
        <taxon>core chlorophytes</taxon>
        <taxon>Chlorophyceae</taxon>
        <taxon>CS clade</taxon>
        <taxon>Chlamydomonadales</taxon>
        <taxon>Chlamydomonadaceae</taxon>
        <taxon>Chlamydomonas</taxon>
    </lineage>
</organism>
<dbReference type="EMBL" id="BEGY01000091">
    <property type="protein sequence ID" value="GAX83089.1"/>
    <property type="molecule type" value="Genomic_DNA"/>
</dbReference>
<keyword evidence="2" id="KW-1185">Reference proteome</keyword>
<sequence>MFGGDSRVTIAEKHIPDYQEQLANSIFAAGWGWGGRMKFSVIHGCIPVIIQDGIEVEFEEQLPMHKYALRVPLKGYCWWLAHKFPEVLEVLIRKGIVAKMQKVLDCVWRLHWWTHPHGRAFELVMCELKRRLLGADSIIVDTEACTLQCGDEKVVNIINGAYGV</sequence>
<name>A0A250XJI8_9CHLO</name>
<accession>A0A250XJI8</accession>
<dbReference type="STRING" id="1157962.A0A250XJI8"/>
<dbReference type="AlphaFoldDB" id="A0A250XJI8"/>
<protein>
    <submittedName>
        <fullName evidence="1">Uncharacterized protein</fullName>
    </submittedName>
</protein>
<evidence type="ECO:0000313" key="2">
    <source>
        <dbReference type="Proteomes" id="UP000232323"/>
    </source>
</evidence>
<evidence type="ECO:0000313" key="1">
    <source>
        <dbReference type="EMBL" id="GAX83089.1"/>
    </source>
</evidence>
<proteinExistence type="predicted"/>
<gene>
    <name evidence="1" type="ORF">CEUSTIGMA_g10515.t1</name>
</gene>